<dbReference type="InterPro" id="IPR010496">
    <property type="entry name" value="AL/BT2_dom"/>
</dbReference>
<name>A0A1Y3YX44_9BACE</name>
<dbReference type="Gene3D" id="2.60.120.560">
    <property type="entry name" value="Exo-inulinase, domain 1"/>
    <property type="match status" value="2"/>
</dbReference>
<protein>
    <recommendedName>
        <fullName evidence="2">3-keto-alpha-glucoside-1,2-lyase/3-keto-2-hydroxy-glucal hydratase domain-containing protein</fullName>
    </recommendedName>
</protein>
<feature type="chain" id="PRO_5011966181" description="3-keto-alpha-glucoside-1,2-lyase/3-keto-2-hydroxy-glucal hydratase domain-containing protein" evidence="1">
    <location>
        <begin position="23"/>
        <end position="539"/>
    </location>
</feature>
<accession>A0A1Y3YX44</accession>
<comment type="caution">
    <text evidence="3">The sequence shown here is derived from an EMBL/GenBank/DDBJ whole genome shotgun (WGS) entry which is preliminary data.</text>
</comment>
<evidence type="ECO:0000256" key="1">
    <source>
        <dbReference type="SAM" id="SignalP"/>
    </source>
</evidence>
<dbReference type="RefSeq" id="WP_087426663.1">
    <property type="nucleotide sequence ID" value="NZ_DAWDRE010000014.1"/>
</dbReference>
<evidence type="ECO:0000313" key="3">
    <source>
        <dbReference type="EMBL" id="OUN99919.1"/>
    </source>
</evidence>
<evidence type="ECO:0000313" key="4">
    <source>
        <dbReference type="Proteomes" id="UP000195386"/>
    </source>
</evidence>
<evidence type="ECO:0000259" key="2">
    <source>
        <dbReference type="Pfam" id="PF06439"/>
    </source>
</evidence>
<dbReference type="EMBL" id="NFII01000016">
    <property type="protein sequence ID" value="OUN99919.1"/>
    <property type="molecule type" value="Genomic_DNA"/>
</dbReference>
<dbReference type="Proteomes" id="UP000195386">
    <property type="component" value="Unassembled WGS sequence"/>
</dbReference>
<feature type="domain" description="3-keto-alpha-glucoside-1,2-lyase/3-keto-2-hydroxy-glucal hydratase" evidence="2">
    <location>
        <begin position="343"/>
        <end position="537"/>
    </location>
</feature>
<feature type="signal peptide" evidence="1">
    <location>
        <begin position="1"/>
        <end position="22"/>
    </location>
</feature>
<feature type="domain" description="3-keto-alpha-glucoside-1,2-lyase/3-keto-2-hydroxy-glucal hydratase" evidence="2">
    <location>
        <begin position="24"/>
        <end position="230"/>
    </location>
</feature>
<reference evidence="4" key="1">
    <citation type="submission" date="2017-04" db="EMBL/GenBank/DDBJ databases">
        <title>Function of individual gut microbiota members based on whole genome sequencing of pure cultures obtained from chicken caecum.</title>
        <authorList>
            <person name="Medvecky M."/>
            <person name="Cejkova D."/>
            <person name="Polansky O."/>
            <person name="Karasova D."/>
            <person name="Kubasova T."/>
            <person name="Cizek A."/>
            <person name="Rychlik I."/>
        </authorList>
    </citation>
    <scope>NUCLEOTIDE SEQUENCE [LARGE SCALE GENOMIC DNA]</scope>
    <source>
        <strain evidence="4">An43</strain>
    </source>
</reference>
<dbReference type="AlphaFoldDB" id="A0A1Y3YX44"/>
<keyword evidence="1" id="KW-0732">Signal</keyword>
<dbReference type="GO" id="GO:0016787">
    <property type="term" value="F:hydrolase activity"/>
    <property type="evidence" value="ECO:0007669"/>
    <property type="project" value="InterPro"/>
</dbReference>
<proteinExistence type="predicted"/>
<gene>
    <name evidence="3" type="ORF">B5F97_14310</name>
</gene>
<sequence>MMKQIVLLVLLCSSLGSISAKEAQWTNLFDGKTLNGWKVLGGKATFRVERGTIIGTTSKGGENYNTFLCTEKEYGNFNLEFEFLCEEDLNSGVAFRSIFADGLVRGYQFEIDPDKTNKYVAYPHNLDEKGSVIPAGKEPRSWTGGVYDEKRRGWLNNLTENPKARAAFIPGKWNKGRIEAHKDGIRTYINGVLASSMVDYMTPNGFIGLQVHWLKKYKKMEVRFRNIRIQDFGLNPEGSGETPDRFIGEWLDDKINCLAQSYIDKSTKEYKLNVSKKPYANVIPDYILVGTVDGKNISFSNEQGFTAIIEKGLLKIKGEGLDFLGSPVIRKSPTLNMPAPEGAEILFDGNDLRAWGGLKKKEWLKWSFDADQSVELTPAGNIRMIPGNQSIISKKDYGDIKHLHLEFRLLGEVTNGGVYMQSRYEFNIKDSWGQGKGAPCGAFGNLVNAKEPEFNYSLPPMVWQTMDIQYKAARFNGKGEKIANARVSMSLNGMPIYEDYELDIIKGAAGGRTPLGPVGPIYLQEHGTAYEFRNIWVIE</sequence>
<organism evidence="3 4">
    <name type="scientific">Bacteroides clarus</name>
    <dbReference type="NCBI Taxonomy" id="626929"/>
    <lineage>
        <taxon>Bacteria</taxon>
        <taxon>Pseudomonadati</taxon>
        <taxon>Bacteroidota</taxon>
        <taxon>Bacteroidia</taxon>
        <taxon>Bacteroidales</taxon>
        <taxon>Bacteroidaceae</taxon>
        <taxon>Bacteroides</taxon>
    </lineage>
</organism>
<dbReference type="Pfam" id="PF06439">
    <property type="entry name" value="3keto-disac_hyd"/>
    <property type="match status" value="2"/>
</dbReference>